<evidence type="ECO:0000313" key="2">
    <source>
        <dbReference type="EMBL" id="RNA09186.1"/>
    </source>
</evidence>
<feature type="chain" id="PRO_5018253986" evidence="1">
    <location>
        <begin position="17"/>
        <end position="67"/>
    </location>
</feature>
<reference evidence="2 3" key="1">
    <citation type="journal article" date="2018" name="Sci. Rep.">
        <title>Genomic signatures of local adaptation to the degree of environmental predictability in rotifers.</title>
        <authorList>
            <person name="Franch-Gras L."/>
            <person name="Hahn C."/>
            <person name="Garcia-Roger E.M."/>
            <person name="Carmona M.J."/>
            <person name="Serra M."/>
            <person name="Gomez A."/>
        </authorList>
    </citation>
    <scope>NUCLEOTIDE SEQUENCE [LARGE SCALE GENOMIC DNA]</scope>
    <source>
        <strain evidence="2">HYR1</strain>
    </source>
</reference>
<gene>
    <name evidence="2" type="ORF">BpHYR1_003428</name>
</gene>
<feature type="signal peptide" evidence="1">
    <location>
        <begin position="1"/>
        <end position="16"/>
    </location>
</feature>
<organism evidence="2 3">
    <name type="scientific">Brachionus plicatilis</name>
    <name type="common">Marine rotifer</name>
    <name type="synonym">Brachionus muelleri</name>
    <dbReference type="NCBI Taxonomy" id="10195"/>
    <lineage>
        <taxon>Eukaryota</taxon>
        <taxon>Metazoa</taxon>
        <taxon>Spiralia</taxon>
        <taxon>Gnathifera</taxon>
        <taxon>Rotifera</taxon>
        <taxon>Eurotatoria</taxon>
        <taxon>Monogononta</taxon>
        <taxon>Pseudotrocha</taxon>
        <taxon>Ploima</taxon>
        <taxon>Brachionidae</taxon>
        <taxon>Brachionus</taxon>
    </lineage>
</organism>
<keyword evidence="3" id="KW-1185">Reference proteome</keyword>
<dbReference type="Proteomes" id="UP000276133">
    <property type="component" value="Unassembled WGS sequence"/>
</dbReference>
<accession>A0A3M7QCN8</accession>
<name>A0A3M7QCN8_BRAPC</name>
<protein>
    <submittedName>
        <fullName evidence="2">Uncharacterized protein</fullName>
    </submittedName>
</protein>
<keyword evidence="1" id="KW-0732">Signal</keyword>
<evidence type="ECO:0000313" key="3">
    <source>
        <dbReference type="Proteomes" id="UP000276133"/>
    </source>
</evidence>
<proteinExistence type="predicted"/>
<evidence type="ECO:0000256" key="1">
    <source>
        <dbReference type="SAM" id="SignalP"/>
    </source>
</evidence>
<comment type="caution">
    <text evidence="2">The sequence shown here is derived from an EMBL/GenBank/DDBJ whole genome shotgun (WGS) entry which is preliminary data.</text>
</comment>
<sequence>MKLKLVLVLKIHETISFGLSCCWNHSFTCLARWKGPLSRLNFKTSSSFGIPIDENINISLRIKPSVK</sequence>
<dbReference type="EMBL" id="REGN01006525">
    <property type="protein sequence ID" value="RNA09186.1"/>
    <property type="molecule type" value="Genomic_DNA"/>
</dbReference>
<dbReference type="AlphaFoldDB" id="A0A3M7QCN8"/>